<dbReference type="GO" id="GO:0004252">
    <property type="term" value="F:serine-type endopeptidase activity"/>
    <property type="evidence" value="ECO:0007669"/>
    <property type="project" value="InterPro"/>
</dbReference>
<dbReference type="EMBL" id="VSSQ01041703">
    <property type="protein sequence ID" value="MPM95180.1"/>
    <property type="molecule type" value="Genomic_DNA"/>
</dbReference>
<reference evidence="1" key="1">
    <citation type="submission" date="2019-08" db="EMBL/GenBank/DDBJ databases">
        <authorList>
            <person name="Kucharzyk K."/>
            <person name="Murdoch R.W."/>
            <person name="Higgins S."/>
            <person name="Loffler F."/>
        </authorList>
    </citation>
    <scope>NUCLEOTIDE SEQUENCE</scope>
</reference>
<dbReference type="AlphaFoldDB" id="A0A645E076"/>
<evidence type="ECO:0000313" key="1">
    <source>
        <dbReference type="EMBL" id="MPM95180.1"/>
    </source>
</evidence>
<protein>
    <recommendedName>
        <fullName evidence="2">Peptidase S24/S26A/S26B/S26C domain-containing protein</fullName>
    </recommendedName>
</protein>
<sequence>MKIKITNLQMLSLIEEQINKGNSITIRVEGNSMLPFIKGGVDYVELSPITNQKLKTGDIILFRYSQSFVLHRIISINRETITTQGDAITKKTESITIQDVVAITTTIIKKNKRVYTHTTTFRLKSQFWQHLHPVRKLLMKIYIFAKAK</sequence>
<dbReference type="InterPro" id="IPR036286">
    <property type="entry name" value="LexA/Signal_pep-like_sf"/>
</dbReference>
<proteinExistence type="predicted"/>
<accession>A0A645E076</accession>
<gene>
    <name evidence="1" type="ORF">SDC9_142333</name>
</gene>
<comment type="caution">
    <text evidence="1">The sequence shown here is derived from an EMBL/GenBank/DDBJ whole genome shotgun (WGS) entry which is preliminary data.</text>
</comment>
<dbReference type="InterPro" id="IPR019533">
    <property type="entry name" value="Peptidase_S26"/>
</dbReference>
<evidence type="ECO:0008006" key="2">
    <source>
        <dbReference type="Google" id="ProtNLM"/>
    </source>
</evidence>
<dbReference type="GO" id="GO:0006465">
    <property type="term" value="P:signal peptide processing"/>
    <property type="evidence" value="ECO:0007669"/>
    <property type="project" value="InterPro"/>
</dbReference>
<name>A0A645E076_9ZZZZ</name>
<dbReference type="Gene3D" id="2.10.109.10">
    <property type="entry name" value="Umud Fragment, subunit A"/>
    <property type="match status" value="1"/>
</dbReference>
<dbReference type="SUPFAM" id="SSF51306">
    <property type="entry name" value="LexA/Signal peptidase"/>
    <property type="match status" value="1"/>
</dbReference>
<organism evidence="1">
    <name type="scientific">bioreactor metagenome</name>
    <dbReference type="NCBI Taxonomy" id="1076179"/>
    <lineage>
        <taxon>unclassified sequences</taxon>
        <taxon>metagenomes</taxon>
        <taxon>ecological metagenomes</taxon>
    </lineage>
</organism>
<dbReference type="CDD" id="cd06530">
    <property type="entry name" value="S26_SPase_I"/>
    <property type="match status" value="1"/>
</dbReference>